<evidence type="ECO:0000313" key="4">
    <source>
        <dbReference type="Proteomes" id="UP001497480"/>
    </source>
</evidence>
<dbReference type="AlphaFoldDB" id="A0AAV1W8M9"/>
<dbReference type="Proteomes" id="UP001497480">
    <property type="component" value="Unassembled WGS sequence"/>
</dbReference>
<feature type="domain" description="START" evidence="2">
    <location>
        <begin position="153"/>
        <end position="342"/>
    </location>
</feature>
<keyword evidence="4" id="KW-1185">Reference proteome</keyword>
<dbReference type="PROSITE" id="PS50848">
    <property type="entry name" value="START"/>
    <property type="match status" value="1"/>
</dbReference>
<dbReference type="GO" id="GO:0008289">
    <property type="term" value="F:lipid binding"/>
    <property type="evidence" value="ECO:0007669"/>
    <property type="project" value="InterPro"/>
</dbReference>
<protein>
    <recommendedName>
        <fullName evidence="2">START domain-containing protein</fullName>
    </recommendedName>
</protein>
<sequence>MVLASPFLNMLENPTVFGVFSGMVLFLGPMWLAFFIGLFVGWFWKPKWASMGKEKLTSSLAKSFDFCSPSSFSPSNGMFSPLNRYSFTPQLNSIKMQSPNSKTLAVNKGIDKKASSSSSRKSNSNAEISNICTIEDFRHLFQLVDETDGGLPWVQMMDRCTPNMYYQAWRREPKDGPPQYRSSTIFEDATAEIVRDLFWDDEFRPRWDDMLIRSTILEDCPTTGNMKLHWIRKFPFFCKDREYIIGRRIWESGRAYYCVTKGIDCPSVPRVDKPRRVDVYYSSWCIRAVESKRNKGQMTACEVLLFHHENMGIPWEIAKLGVRKGMWGTVLKIEPGLRAYQEARASGAPLSRSAVMAQVNTKISPAYIQSMGTTENSPETENVIAAEKPQRVNVHKMLVIGGAIALACSLDGGLVTKYVIFGVARRFANIGKA</sequence>
<dbReference type="PANTHER" id="PTHR19308">
    <property type="entry name" value="PHOSPHATIDYLCHOLINE TRANSFER PROTEIN"/>
    <property type="match status" value="1"/>
</dbReference>
<evidence type="ECO:0000259" key="2">
    <source>
        <dbReference type="PROSITE" id="PS50848"/>
    </source>
</evidence>
<dbReference type="FunFam" id="3.30.530.20:FF:000006">
    <property type="entry name" value="StAR-related lipid transfer protein 7, mitochondrial"/>
    <property type="match status" value="1"/>
</dbReference>
<keyword evidence="1" id="KW-0812">Transmembrane</keyword>
<dbReference type="EMBL" id="CAXHTB010000004">
    <property type="protein sequence ID" value="CAL0305384.1"/>
    <property type="molecule type" value="Genomic_DNA"/>
</dbReference>
<evidence type="ECO:0000256" key="1">
    <source>
        <dbReference type="SAM" id="Phobius"/>
    </source>
</evidence>
<proteinExistence type="predicted"/>
<dbReference type="CDD" id="cd08870">
    <property type="entry name" value="START_STARD2_7-like"/>
    <property type="match status" value="1"/>
</dbReference>
<dbReference type="SUPFAM" id="SSF55961">
    <property type="entry name" value="Bet v1-like"/>
    <property type="match status" value="1"/>
</dbReference>
<dbReference type="Pfam" id="PF01852">
    <property type="entry name" value="START"/>
    <property type="match status" value="1"/>
</dbReference>
<comment type="caution">
    <text evidence="3">The sequence shown here is derived from an EMBL/GenBank/DDBJ whole genome shotgun (WGS) entry which is preliminary data.</text>
</comment>
<dbReference type="InterPro" id="IPR002913">
    <property type="entry name" value="START_lipid-bd_dom"/>
</dbReference>
<dbReference type="PANTHER" id="PTHR19308:SF50">
    <property type="entry name" value="PROTEIN CP5, PUTATIVE-RELATED"/>
    <property type="match status" value="1"/>
</dbReference>
<gene>
    <name evidence="3" type="ORF">LLUT_LOCUS6444</name>
</gene>
<dbReference type="GO" id="GO:0005737">
    <property type="term" value="C:cytoplasm"/>
    <property type="evidence" value="ECO:0007669"/>
    <property type="project" value="UniProtKB-ARBA"/>
</dbReference>
<dbReference type="InterPro" id="IPR051213">
    <property type="entry name" value="START_lipid_transfer"/>
</dbReference>
<reference evidence="3 4" key="1">
    <citation type="submission" date="2024-03" db="EMBL/GenBank/DDBJ databases">
        <authorList>
            <person name="Martinez-Hernandez J."/>
        </authorList>
    </citation>
    <scope>NUCLEOTIDE SEQUENCE [LARGE SCALE GENOMIC DNA]</scope>
</reference>
<keyword evidence="1" id="KW-1133">Transmembrane helix</keyword>
<organism evidence="3 4">
    <name type="scientific">Lupinus luteus</name>
    <name type="common">European yellow lupine</name>
    <dbReference type="NCBI Taxonomy" id="3873"/>
    <lineage>
        <taxon>Eukaryota</taxon>
        <taxon>Viridiplantae</taxon>
        <taxon>Streptophyta</taxon>
        <taxon>Embryophyta</taxon>
        <taxon>Tracheophyta</taxon>
        <taxon>Spermatophyta</taxon>
        <taxon>Magnoliopsida</taxon>
        <taxon>eudicotyledons</taxon>
        <taxon>Gunneridae</taxon>
        <taxon>Pentapetalae</taxon>
        <taxon>rosids</taxon>
        <taxon>fabids</taxon>
        <taxon>Fabales</taxon>
        <taxon>Fabaceae</taxon>
        <taxon>Papilionoideae</taxon>
        <taxon>50 kb inversion clade</taxon>
        <taxon>genistoids sensu lato</taxon>
        <taxon>core genistoids</taxon>
        <taxon>Genisteae</taxon>
        <taxon>Lupinus</taxon>
    </lineage>
</organism>
<name>A0AAV1W8M9_LUPLU</name>
<evidence type="ECO:0000313" key="3">
    <source>
        <dbReference type="EMBL" id="CAL0305384.1"/>
    </source>
</evidence>
<dbReference type="InterPro" id="IPR023393">
    <property type="entry name" value="START-like_dom_sf"/>
</dbReference>
<dbReference type="Gene3D" id="3.30.530.20">
    <property type="match status" value="1"/>
</dbReference>
<feature type="transmembrane region" description="Helical" evidence="1">
    <location>
        <begin position="20"/>
        <end position="44"/>
    </location>
</feature>
<accession>A0AAV1W8M9</accession>
<keyword evidence="1" id="KW-0472">Membrane</keyword>